<protein>
    <submittedName>
        <fullName evidence="10">Putative permease</fullName>
    </submittedName>
</protein>
<feature type="transmembrane region" description="Helical" evidence="7">
    <location>
        <begin position="850"/>
        <end position="873"/>
    </location>
</feature>
<keyword evidence="3 7" id="KW-0812">Transmembrane</keyword>
<comment type="similarity">
    <text evidence="6">Belongs to the ABC-4 integral membrane protein family.</text>
</comment>
<feature type="transmembrane region" description="Helical" evidence="7">
    <location>
        <begin position="446"/>
        <end position="466"/>
    </location>
</feature>
<sequence>MRWLDQVRRSAGTLLRRESETARLDEEMRFHLEQEEAERIRRGVSPDEARRSARREFGNPALLRDEVRRGWSWAWMETIARDLRFAVRALMRSPGFTVTAVAVMALCIGATTCLFTIVRAVLLEPLPFRDSDKLVMVYEHFRANTSGSPYNPVATGDFYDWRKQTHGFEDIASFYSWSFNVSGDHGELPEVAQAAQGSWNLFHLLGVEPALGRTFTESEDRLGQAPVAVLTWSFFQRRFGGDRSIIGKQVRLDSKPYTIVGVLPKWFTYPEARTQLWVPYADGKTAEWLDRHDDHRAYAIARLRPDVSLKTAIGEVSALQYRMHMDRPGKPVAEDALARPMIDDVVEDVKTPLEMMMAAVGCMLMIGCLNVSNLLVARGAARQKEMAIRGALGAGRIALLREQMTETIILCAGGGVLGLLLALVGTEWLKGHWHGLPRADSIHVDGMIVLFAAGVVGLTAILAGLLPALSSTQKGILGALKDSSRAAGAGVSRARLRKVLLSAEIALTVVLLIAAGLLLKSFVQLRTTDLGIDGDHVLTMGYGLPVDQYSKPEQRVAFAEALLERMRRIPGVQAAGLGSVVPGAGWGGDQVFIVPERPNYEPGKQPDAAYRVADPKYFDVLKIPLIAGRVFDAHDRLDQSKKVIITKELAKRYYPGENPLGRNIVMGTDVTDKKRTFEIVGIVGDALWRVGEKPKATAYFPAFSGDQERRLTLVVRTSGDPLSFAVAMQKAFAALDPQLPVVDVLTIPQIVGESTVNQSLTASLVLAFAALSLLLAGVGLYGVLSYLVTQRVTEIGIRIALGAQRAQVLGLVLRDGLRPVAMGLVIGVCGGAAVGYVIRSLLYGTRPMDPVVLAAMVATLLLVAAIACAAPAWRASSVDPMQALRTE</sequence>
<evidence type="ECO:0000256" key="2">
    <source>
        <dbReference type="ARBA" id="ARBA00022475"/>
    </source>
</evidence>
<dbReference type="PANTHER" id="PTHR30572:SF4">
    <property type="entry name" value="ABC TRANSPORTER PERMEASE YTRF"/>
    <property type="match status" value="1"/>
</dbReference>
<evidence type="ECO:0000259" key="8">
    <source>
        <dbReference type="Pfam" id="PF02687"/>
    </source>
</evidence>
<dbReference type="NCBIfam" id="TIGR03434">
    <property type="entry name" value="ADOP"/>
    <property type="match status" value="1"/>
</dbReference>
<reference evidence="10 11" key="1">
    <citation type="submission" date="2019-02" db="EMBL/GenBank/DDBJ databases">
        <title>Genomic Encyclopedia of Archaeal and Bacterial Type Strains, Phase II (KMG-II): from individual species to whole genera.</title>
        <authorList>
            <person name="Goeker M."/>
        </authorList>
    </citation>
    <scope>NUCLEOTIDE SEQUENCE [LARGE SCALE GENOMIC DNA]</scope>
    <source>
        <strain evidence="10 11">DSM 18101</strain>
    </source>
</reference>
<feature type="transmembrane region" description="Helical" evidence="7">
    <location>
        <begin position="764"/>
        <end position="788"/>
    </location>
</feature>
<comment type="caution">
    <text evidence="10">The sequence shown here is derived from an EMBL/GenBank/DDBJ whole genome shotgun (WGS) entry which is preliminary data.</text>
</comment>
<evidence type="ECO:0000256" key="4">
    <source>
        <dbReference type="ARBA" id="ARBA00022989"/>
    </source>
</evidence>
<dbReference type="EMBL" id="SHKW01000001">
    <property type="protein sequence ID" value="RZU42336.1"/>
    <property type="molecule type" value="Genomic_DNA"/>
</dbReference>
<feature type="transmembrane region" description="Helical" evidence="7">
    <location>
        <begin position="355"/>
        <end position="376"/>
    </location>
</feature>
<feature type="domain" description="MacB-like periplasmic core" evidence="9">
    <location>
        <begin position="97"/>
        <end position="318"/>
    </location>
</feature>
<dbReference type="InterPro" id="IPR050250">
    <property type="entry name" value="Macrolide_Exporter_MacB"/>
</dbReference>
<comment type="subcellular location">
    <subcellularLocation>
        <location evidence="1">Cell membrane</location>
        <topology evidence="1">Multi-pass membrane protein</topology>
    </subcellularLocation>
</comment>
<evidence type="ECO:0000256" key="6">
    <source>
        <dbReference type="ARBA" id="ARBA00038076"/>
    </source>
</evidence>
<organism evidence="10 11">
    <name type="scientific">Edaphobacter modestus</name>
    <dbReference type="NCBI Taxonomy" id="388466"/>
    <lineage>
        <taxon>Bacteria</taxon>
        <taxon>Pseudomonadati</taxon>
        <taxon>Acidobacteriota</taxon>
        <taxon>Terriglobia</taxon>
        <taxon>Terriglobales</taxon>
        <taxon>Acidobacteriaceae</taxon>
        <taxon>Edaphobacter</taxon>
    </lineage>
</organism>
<evidence type="ECO:0000313" key="11">
    <source>
        <dbReference type="Proteomes" id="UP000292958"/>
    </source>
</evidence>
<accession>A0A4V2G4U6</accession>
<keyword evidence="4 7" id="KW-1133">Transmembrane helix</keyword>
<dbReference type="GO" id="GO:0022857">
    <property type="term" value="F:transmembrane transporter activity"/>
    <property type="evidence" value="ECO:0007669"/>
    <property type="project" value="TreeGrafter"/>
</dbReference>
<dbReference type="InterPro" id="IPR025857">
    <property type="entry name" value="MacB_PCD"/>
</dbReference>
<dbReference type="Pfam" id="PF02687">
    <property type="entry name" value="FtsX"/>
    <property type="match status" value="2"/>
</dbReference>
<evidence type="ECO:0000256" key="5">
    <source>
        <dbReference type="ARBA" id="ARBA00023136"/>
    </source>
</evidence>
<evidence type="ECO:0000256" key="3">
    <source>
        <dbReference type="ARBA" id="ARBA00022692"/>
    </source>
</evidence>
<dbReference type="Proteomes" id="UP000292958">
    <property type="component" value="Unassembled WGS sequence"/>
</dbReference>
<feature type="domain" description="ABC3 transporter permease C-terminal" evidence="8">
    <location>
        <begin position="767"/>
        <end position="880"/>
    </location>
</feature>
<dbReference type="PANTHER" id="PTHR30572">
    <property type="entry name" value="MEMBRANE COMPONENT OF TRANSPORTER-RELATED"/>
    <property type="match status" value="1"/>
</dbReference>
<evidence type="ECO:0000256" key="7">
    <source>
        <dbReference type="SAM" id="Phobius"/>
    </source>
</evidence>
<dbReference type="RefSeq" id="WP_130420102.1">
    <property type="nucleotide sequence ID" value="NZ_SHKW01000001.1"/>
</dbReference>
<dbReference type="GO" id="GO:0005886">
    <property type="term" value="C:plasma membrane"/>
    <property type="evidence" value="ECO:0007669"/>
    <property type="project" value="UniProtKB-SubCell"/>
</dbReference>
<dbReference type="Pfam" id="PF12704">
    <property type="entry name" value="MacB_PCD"/>
    <property type="match status" value="2"/>
</dbReference>
<evidence type="ECO:0000313" key="10">
    <source>
        <dbReference type="EMBL" id="RZU42336.1"/>
    </source>
</evidence>
<gene>
    <name evidence="10" type="ORF">BDD14_3901</name>
</gene>
<evidence type="ECO:0000256" key="1">
    <source>
        <dbReference type="ARBA" id="ARBA00004651"/>
    </source>
</evidence>
<feature type="transmembrane region" description="Helical" evidence="7">
    <location>
        <begin position="499"/>
        <end position="519"/>
    </location>
</feature>
<dbReference type="OrthoDB" id="101410at2"/>
<proteinExistence type="inferred from homology"/>
<keyword evidence="5 7" id="KW-0472">Membrane</keyword>
<dbReference type="AlphaFoldDB" id="A0A4V2G4U6"/>
<keyword evidence="2" id="KW-1003">Cell membrane</keyword>
<dbReference type="InterPro" id="IPR003838">
    <property type="entry name" value="ABC3_permease_C"/>
</dbReference>
<evidence type="ECO:0000259" key="9">
    <source>
        <dbReference type="Pfam" id="PF12704"/>
    </source>
</evidence>
<feature type="domain" description="MacB-like periplasmic core" evidence="9">
    <location>
        <begin position="505"/>
        <end position="705"/>
    </location>
</feature>
<feature type="transmembrane region" description="Helical" evidence="7">
    <location>
        <begin position="819"/>
        <end position="838"/>
    </location>
</feature>
<feature type="transmembrane region" description="Helical" evidence="7">
    <location>
        <begin position="98"/>
        <end position="122"/>
    </location>
</feature>
<dbReference type="InterPro" id="IPR047928">
    <property type="entry name" value="Perm_prefix_1"/>
</dbReference>
<name>A0A4V2G4U6_9BACT</name>
<feature type="domain" description="ABC3 transporter permease C-terminal" evidence="8">
    <location>
        <begin position="359"/>
        <end position="472"/>
    </location>
</feature>
<dbReference type="NCBIfam" id="NF038403">
    <property type="entry name" value="perm_prefix_1"/>
    <property type="match status" value="1"/>
</dbReference>
<feature type="transmembrane region" description="Helical" evidence="7">
    <location>
        <begin position="407"/>
        <end position="426"/>
    </location>
</feature>
<dbReference type="InterPro" id="IPR017800">
    <property type="entry name" value="ADOP"/>
</dbReference>
<keyword evidence="11" id="KW-1185">Reference proteome</keyword>